<reference evidence="1" key="1">
    <citation type="submission" date="2020-07" db="EMBL/GenBank/DDBJ databases">
        <title>Multicomponent nature underlies the extraordinary mechanical properties of spider dragline silk.</title>
        <authorList>
            <person name="Kono N."/>
            <person name="Nakamura H."/>
            <person name="Mori M."/>
            <person name="Yoshida Y."/>
            <person name="Ohtoshi R."/>
            <person name="Malay A.D."/>
            <person name="Moran D.A.P."/>
            <person name="Tomita M."/>
            <person name="Numata K."/>
            <person name="Arakawa K."/>
        </authorList>
    </citation>
    <scope>NUCLEOTIDE SEQUENCE</scope>
</reference>
<keyword evidence="2" id="KW-1185">Reference proteome</keyword>
<dbReference type="SUPFAM" id="SSF51182">
    <property type="entry name" value="RmlC-like cupins"/>
    <property type="match status" value="1"/>
</dbReference>
<dbReference type="Gene3D" id="2.60.120.10">
    <property type="entry name" value="Jelly Rolls"/>
    <property type="match status" value="1"/>
</dbReference>
<sequence>MIKLEGIYQSSTKQFWGQIYVLGKGVHKPDADVPETFLWQIEGESAIKVNEKNYELLQNQTMLIPAGERYLLQADHKSRILSVVMNPV</sequence>
<name>A0A8X6FKW6_TRICU</name>
<dbReference type="AlphaFoldDB" id="A0A8X6FKW6"/>
<dbReference type="OrthoDB" id="6432687at2759"/>
<dbReference type="Proteomes" id="UP000887116">
    <property type="component" value="Unassembled WGS sequence"/>
</dbReference>
<organism evidence="1 2">
    <name type="scientific">Trichonephila clavata</name>
    <name type="common">Joro spider</name>
    <name type="synonym">Nephila clavata</name>
    <dbReference type="NCBI Taxonomy" id="2740835"/>
    <lineage>
        <taxon>Eukaryota</taxon>
        <taxon>Metazoa</taxon>
        <taxon>Ecdysozoa</taxon>
        <taxon>Arthropoda</taxon>
        <taxon>Chelicerata</taxon>
        <taxon>Arachnida</taxon>
        <taxon>Araneae</taxon>
        <taxon>Araneomorphae</taxon>
        <taxon>Entelegynae</taxon>
        <taxon>Araneoidea</taxon>
        <taxon>Nephilidae</taxon>
        <taxon>Trichonephila</taxon>
    </lineage>
</organism>
<dbReference type="InterPro" id="IPR014710">
    <property type="entry name" value="RmlC-like_jellyroll"/>
</dbReference>
<gene>
    <name evidence="1" type="primary">Haao</name>
    <name evidence="1" type="ORF">TNCT_576981</name>
</gene>
<evidence type="ECO:0000313" key="1">
    <source>
        <dbReference type="EMBL" id="GFQ83047.1"/>
    </source>
</evidence>
<accession>A0A8X6FKW6</accession>
<comment type="caution">
    <text evidence="1">The sequence shown here is derived from an EMBL/GenBank/DDBJ whole genome shotgun (WGS) entry which is preliminary data.</text>
</comment>
<proteinExistence type="predicted"/>
<evidence type="ECO:0000313" key="2">
    <source>
        <dbReference type="Proteomes" id="UP000887116"/>
    </source>
</evidence>
<dbReference type="EMBL" id="BMAO01022603">
    <property type="protein sequence ID" value="GFQ83047.1"/>
    <property type="molecule type" value="Genomic_DNA"/>
</dbReference>
<dbReference type="InterPro" id="IPR011051">
    <property type="entry name" value="RmlC_Cupin_sf"/>
</dbReference>
<protein>
    <submittedName>
        <fullName evidence="1">3-hydroxyanthranilate 3,4-dioxygenase</fullName>
    </submittedName>
</protein>